<keyword evidence="2" id="KW-0479">Metal-binding</keyword>
<feature type="region of interest" description="Disordered" evidence="3">
    <location>
        <begin position="30"/>
        <end position="89"/>
    </location>
</feature>
<feature type="region of interest" description="Disordered" evidence="3">
    <location>
        <begin position="277"/>
        <end position="385"/>
    </location>
</feature>
<dbReference type="GO" id="GO:0003676">
    <property type="term" value="F:nucleic acid binding"/>
    <property type="evidence" value="ECO:0007669"/>
    <property type="project" value="InterPro"/>
</dbReference>
<protein>
    <recommendedName>
        <fullName evidence="4">CCHC-type domain-containing protein</fullName>
    </recommendedName>
</protein>
<sequence length="385" mass="43381">MWIQKLLVTRQAVTTTQTQKAKRIATKNSFERELSSNEEEREIAGREQRNARKEKTRADKKAAREDKRRAIIEGPKAEGRLKQLERDERKAGLEDEVESLVKQLSRMSINDARYAGMYFRALKLDRDVVFAVRPPYASAFDVPAAPANQPLQPITPAPRPDRSFQTRNASEMTCFGCGEVGHGLSSCPKILDLLEKGAVRKDTNGKLVLSNGSRIRRGPTEPIADAVERQLATTHYATLGWDVPDARRVHFTTKYDTFDESEDEVLVMPAERGVKQGKTARREILDGVVMPPRPRKNERKSPPGERPGKEGMRIIPIDVKPQEYKPTDEDVIMEDKTISLPRPVMPNHRQSELPGGAKPVPVEKPRRVAPMQSKISESARPREGK</sequence>
<dbReference type="eggNOG" id="ENOG502SINH">
    <property type="taxonomic scope" value="Eukaryota"/>
</dbReference>
<keyword evidence="2" id="KW-0863">Zinc-finger</keyword>
<keyword evidence="1" id="KW-0507">mRNA processing</keyword>
<feature type="compositionally biased region" description="Basic and acidic residues" evidence="3">
    <location>
        <begin position="299"/>
        <end position="312"/>
    </location>
</feature>
<keyword evidence="2" id="KW-0862">Zinc</keyword>
<dbReference type="PROSITE" id="PS50158">
    <property type="entry name" value="ZF_CCHC"/>
    <property type="match status" value="1"/>
</dbReference>
<name>S7PPA7_GLOTA</name>
<dbReference type="GO" id="GO:0008270">
    <property type="term" value="F:zinc ion binding"/>
    <property type="evidence" value="ECO:0007669"/>
    <property type="project" value="UniProtKB-KW"/>
</dbReference>
<dbReference type="InterPro" id="IPR036875">
    <property type="entry name" value="Znf_CCHC_sf"/>
</dbReference>
<gene>
    <name evidence="5" type="ORF">GLOTRDRAFT_134716</name>
</gene>
<evidence type="ECO:0000259" key="4">
    <source>
        <dbReference type="PROSITE" id="PS50158"/>
    </source>
</evidence>
<dbReference type="AlphaFoldDB" id="S7PPA7"/>
<accession>S7PPA7</accession>
<evidence type="ECO:0000256" key="3">
    <source>
        <dbReference type="SAM" id="MobiDB-lite"/>
    </source>
</evidence>
<dbReference type="OMA" id="THNDGAY"/>
<dbReference type="RefSeq" id="XP_007871838.1">
    <property type="nucleotide sequence ID" value="XM_007873647.1"/>
</dbReference>
<feature type="compositionally biased region" description="Basic and acidic residues" evidence="3">
    <location>
        <begin position="42"/>
        <end position="89"/>
    </location>
</feature>
<reference evidence="5 6" key="1">
    <citation type="journal article" date="2012" name="Science">
        <title>The Paleozoic origin of enzymatic lignin decomposition reconstructed from 31 fungal genomes.</title>
        <authorList>
            <person name="Floudas D."/>
            <person name="Binder M."/>
            <person name="Riley R."/>
            <person name="Barry K."/>
            <person name="Blanchette R.A."/>
            <person name="Henrissat B."/>
            <person name="Martinez A.T."/>
            <person name="Otillar R."/>
            <person name="Spatafora J.W."/>
            <person name="Yadav J.S."/>
            <person name="Aerts A."/>
            <person name="Benoit I."/>
            <person name="Boyd A."/>
            <person name="Carlson A."/>
            <person name="Copeland A."/>
            <person name="Coutinho P.M."/>
            <person name="de Vries R.P."/>
            <person name="Ferreira P."/>
            <person name="Findley K."/>
            <person name="Foster B."/>
            <person name="Gaskell J."/>
            <person name="Glotzer D."/>
            <person name="Gorecki P."/>
            <person name="Heitman J."/>
            <person name="Hesse C."/>
            <person name="Hori C."/>
            <person name="Igarashi K."/>
            <person name="Jurgens J.A."/>
            <person name="Kallen N."/>
            <person name="Kersten P."/>
            <person name="Kohler A."/>
            <person name="Kuees U."/>
            <person name="Kumar T.K.A."/>
            <person name="Kuo A."/>
            <person name="LaButti K."/>
            <person name="Larrondo L.F."/>
            <person name="Lindquist E."/>
            <person name="Ling A."/>
            <person name="Lombard V."/>
            <person name="Lucas S."/>
            <person name="Lundell T."/>
            <person name="Martin R."/>
            <person name="McLaughlin D.J."/>
            <person name="Morgenstern I."/>
            <person name="Morin E."/>
            <person name="Murat C."/>
            <person name="Nagy L.G."/>
            <person name="Nolan M."/>
            <person name="Ohm R.A."/>
            <person name="Patyshakuliyeva A."/>
            <person name="Rokas A."/>
            <person name="Ruiz-Duenas F.J."/>
            <person name="Sabat G."/>
            <person name="Salamov A."/>
            <person name="Samejima M."/>
            <person name="Schmutz J."/>
            <person name="Slot J.C."/>
            <person name="St John F."/>
            <person name="Stenlid J."/>
            <person name="Sun H."/>
            <person name="Sun S."/>
            <person name="Syed K."/>
            <person name="Tsang A."/>
            <person name="Wiebenga A."/>
            <person name="Young D."/>
            <person name="Pisabarro A."/>
            <person name="Eastwood D.C."/>
            <person name="Martin F."/>
            <person name="Cullen D."/>
            <person name="Grigoriev I.V."/>
            <person name="Hibbett D.S."/>
        </authorList>
    </citation>
    <scope>NUCLEOTIDE SEQUENCE [LARGE SCALE GENOMIC DNA]</scope>
    <source>
        <strain evidence="5 6">ATCC 11539</strain>
    </source>
</reference>
<dbReference type="Proteomes" id="UP000030669">
    <property type="component" value="Unassembled WGS sequence"/>
</dbReference>
<dbReference type="OrthoDB" id="3268646at2759"/>
<evidence type="ECO:0000313" key="5">
    <source>
        <dbReference type="EMBL" id="EPQ49706.1"/>
    </source>
</evidence>
<evidence type="ECO:0000256" key="1">
    <source>
        <dbReference type="ARBA" id="ARBA00022664"/>
    </source>
</evidence>
<dbReference type="HOGENOM" id="CLU_717747_0_0_1"/>
<feature type="compositionally biased region" description="Basic and acidic residues" evidence="3">
    <location>
        <begin position="320"/>
        <end position="337"/>
    </location>
</feature>
<evidence type="ECO:0000313" key="6">
    <source>
        <dbReference type="Proteomes" id="UP000030669"/>
    </source>
</evidence>
<feature type="domain" description="CCHC-type" evidence="4">
    <location>
        <begin position="174"/>
        <end position="189"/>
    </location>
</feature>
<evidence type="ECO:0000256" key="2">
    <source>
        <dbReference type="PROSITE-ProRule" id="PRU00047"/>
    </source>
</evidence>
<dbReference type="EMBL" id="KB469720">
    <property type="protein sequence ID" value="EPQ49706.1"/>
    <property type="molecule type" value="Genomic_DNA"/>
</dbReference>
<dbReference type="SUPFAM" id="SSF57756">
    <property type="entry name" value="Retrovirus zinc finger-like domains"/>
    <property type="match status" value="1"/>
</dbReference>
<dbReference type="GeneID" id="19303151"/>
<dbReference type="KEGG" id="gtr:GLOTRDRAFT_134716"/>
<dbReference type="InterPro" id="IPR001878">
    <property type="entry name" value="Znf_CCHC"/>
</dbReference>
<proteinExistence type="predicted"/>
<organism evidence="5 6">
    <name type="scientific">Gloeophyllum trabeum (strain ATCC 11539 / FP-39264 / Madison 617)</name>
    <name type="common">Brown rot fungus</name>
    <dbReference type="NCBI Taxonomy" id="670483"/>
    <lineage>
        <taxon>Eukaryota</taxon>
        <taxon>Fungi</taxon>
        <taxon>Dikarya</taxon>
        <taxon>Basidiomycota</taxon>
        <taxon>Agaricomycotina</taxon>
        <taxon>Agaricomycetes</taxon>
        <taxon>Gloeophyllales</taxon>
        <taxon>Gloeophyllaceae</taxon>
        <taxon>Gloeophyllum</taxon>
    </lineage>
</organism>
<keyword evidence="6" id="KW-1185">Reference proteome</keyword>
<dbReference type="GO" id="GO:0006397">
    <property type="term" value="P:mRNA processing"/>
    <property type="evidence" value="ECO:0007669"/>
    <property type="project" value="UniProtKB-KW"/>
</dbReference>